<evidence type="ECO:0000256" key="7">
    <source>
        <dbReference type="ARBA" id="ARBA00022723"/>
    </source>
</evidence>
<dbReference type="GO" id="GO:0016787">
    <property type="term" value="F:hydrolase activity"/>
    <property type="evidence" value="ECO:0007669"/>
    <property type="project" value="UniProtKB-KW"/>
</dbReference>
<keyword evidence="8 15" id="KW-0378">Hydrolase</keyword>
<evidence type="ECO:0000256" key="2">
    <source>
        <dbReference type="ARBA" id="ARBA00005135"/>
    </source>
</evidence>
<dbReference type="InterPro" id="IPR004469">
    <property type="entry name" value="PSP"/>
</dbReference>
<name>A0ABZ0ICN7_9GAMM</name>
<dbReference type="InterPro" id="IPR036412">
    <property type="entry name" value="HAD-like_sf"/>
</dbReference>
<keyword evidence="6" id="KW-0028">Amino-acid biosynthesis</keyword>
<protein>
    <recommendedName>
        <fullName evidence="5">Phosphoserine phosphatase</fullName>
        <ecNumber evidence="4">3.1.3.3</ecNumber>
    </recommendedName>
    <alternativeName>
        <fullName evidence="11">O-phosphoserine phosphohydrolase</fullName>
    </alternativeName>
</protein>
<dbReference type="SFLD" id="SFLDG01136">
    <property type="entry name" value="C1.6:_Phosphoserine_Phosphatas"/>
    <property type="match status" value="1"/>
</dbReference>
<comment type="cofactor">
    <cofactor evidence="1">
        <name>Mg(2+)</name>
        <dbReference type="ChEBI" id="CHEBI:18420"/>
    </cofactor>
</comment>
<comment type="pathway">
    <text evidence="2">Amino-acid biosynthesis; L-serine biosynthesis; L-serine from 3-phospho-D-glycerate: step 3/3.</text>
</comment>
<dbReference type="SFLD" id="SFLDF00029">
    <property type="entry name" value="phosphoserine_phosphatase"/>
    <property type="match status" value="1"/>
</dbReference>
<keyword evidence="10" id="KW-0718">Serine biosynthesis</keyword>
<dbReference type="EC" id="3.1.3.3" evidence="4"/>
<dbReference type="PANTHER" id="PTHR43344">
    <property type="entry name" value="PHOSPHOSERINE PHOSPHATASE"/>
    <property type="match status" value="1"/>
</dbReference>
<evidence type="ECO:0000256" key="10">
    <source>
        <dbReference type="ARBA" id="ARBA00023299"/>
    </source>
</evidence>
<evidence type="ECO:0000256" key="9">
    <source>
        <dbReference type="ARBA" id="ARBA00022842"/>
    </source>
</evidence>
<sequence length="408" mass="44012">MASCCNRAELELAGNFCEQGFIVTTTGFSLPTELDYAALQRLLPVLALADSVRFLADAPVLVVHSEVDEGAFGDRVATELGKLGIPWQAHAVSAATDHSDAGLYRCADAVLTVIVPAGSSLPSELLATLAHWDVELRALRRLSPPSSASSGQEFALEFYLDDWDRCAAQRARLQDLAGRWEVDLALAPSDSKRPRRRLIAFDMDSTLIQCEVIDELAHRAGVGEEVAAVTARAMRGELDFRSSFRERMSKLRGLDAAQIQEVGATLPIMPGARILLRTLRAQGHHTAILSGGFDYFARKVQAQIGLDEVHANHLQIIDDALTGDVNGEIVDAERKVLLLKEIAEREGIDLADTVAVGDGANDLPMLATAGLGVAFHAKPRVRETAPCAINYGTLETLLYVLGVPRGSD</sequence>
<dbReference type="InterPro" id="IPR023214">
    <property type="entry name" value="HAD_sf"/>
</dbReference>
<dbReference type="CDD" id="cd07500">
    <property type="entry name" value="HAD_PSP"/>
    <property type="match status" value="1"/>
</dbReference>
<dbReference type="SFLD" id="SFLDG01137">
    <property type="entry name" value="C1.6.1:_Phosphoserine_Phosphat"/>
    <property type="match status" value="1"/>
</dbReference>
<evidence type="ECO:0000256" key="4">
    <source>
        <dbReference type="ARBA" id="ARBA00012640"/>
    </source>
</evidence>
<dbReference type="EMBL" id="CP136865">
    <property type="protein sequence ID" value="WOJ97302.1"/>
    <property type="molecule type" value="Genomic_DNA"/>
</dbReference>
<dbReference type="SUPFAM" id="SSF56784">
    <property type="entry name" value="HAD-like"/>
    <property type="match status" value="1"/>
</dbReference>
<keyword evidence="9" id="KW-0460">Magnesium</keyword>
<dbReference type="InterPro" id="IPR001763">
    <property type="entry name" value="Rhodanese-like_dom"/>
</dbReference>
<proteinExistence type="inferred from homology"/>
<feature type="domain" description="Rhodanese" evidence="14">
    <location>
        <begin position="272"/>
        <end position="305"/>
    </location>
</feature>
<comment type="similarity">
    <text evidence="3">Belongs to the HAD-like hydrolase superfamily. SerB family.</text>
</comment>
<keyword evidence="7" id="KW-0479">Metal-binding</keyword>
<dbReference type="NCBIfam" id="TIGR00338">
    <property type="entry name" value="serB"/>
    <property type="match status" value="1"/>
</dbReference>
<dbReference type="InterPro" id="IPR050582">
    <property type="entry name" value="HAD-like_SerB"/>
</dbReference>
<evidence type="ECO:0000256" key="6">
    <source>
        <dbReference type="ARBA" id="ARBA00022605"/>
    </source>
</evidence>
<organism evidence="15 16">
    <name type="scientific">Congregibacter brevis</name>
    <dbReference type="NCBI Taxonomy" id="3081201"/>
    <lineage>
        <taxon>Bacteria</taxon>
        <taxon>Pseudomonadati</taxon>
        <taxon>Pseudomonadota</taxon>
        <taxon>Gammaproteobacteria</taxon>
        <taxon>Cellvibrionales</taxon>
        <taxon>Halieaceae</taxon>
        <taxon>Congregibacter</taxon>
    </lineage>
</organism>
<keyword evidence="16" id="KW-1185">Reference proteome</keyword>
<accession>A0ABZ0ICN7</accession>
<comment type="catalytic activity">
    <reaction evidence="12">
        <text>O-phospho-L-serine + H2O = L-serine + phosphate</text>
        <dbReference type="Rhea" id="RHEA:21208"/>
        <dbReference type="ChEBI" id="CHEBI:15377"/>
        <dbReference type="ChEBI" id="CHEBI:33384"/>
        <dbReference type="ChEBI" id="CHEBI:43474"/>
        <dbReference type="ChEBI" id="CHEBI:57524"/>
        <dbReference type="EC" id="3.1.3.3"/>
    </reaction>
</comment>
<comment type="catalytic activity">
    <reaction evidence="13">
        <text>O-phospho-D-serine + H2O = D-serine + phosphate</text>
        <dbReference type="Rhea" id="RHEA:24873"/>
        <dbReference type="ChEBI" id="CHEBI:15377"/>
        <dbReference type="ChEBI" id="CHEBI:35247"/>
        <dbReference type="ChEBI" id="CHEBI:43474"/>
        <dbReference type="ChEBI" id="CHEBI:58680"/>
        <dbReference type="EC" id="3.1.3.3"/>
    </reaction>
</comment>
<evidence type="ECO:0000313" key="16">
    <source>
        <dbReference type="Proteomes" id="UP001626549"/>
    </source>
</evidence>
<dbReference type="RefSeq" id="WP_407328063.1">
    <property type="nucleotide sequence ID" value="NZ_CP136865.1"/>
</dbReference>
<evidence type="ECO:0000256" key="12">
    <source>
        <dbReference type="ARBA" id="ARBA00048138"/>
    </source>
</evidence>
<evidence type="ECO:0000256" key="5">
    <source>
        <dbReference type="ARBA" id="ARBA00015196"/>
    </source>
</evidence>
<gene>
    <name evidence="15" type="primary">serB</name>
    <name evidence="15" type="ORF">R0137_01720</name>
</gene>
<dbReference type="Pfam" id="PF12710">
    <property type="entry name" value="HAD"/>
    <property type="match status" value="1"/>
</dbReference>
<evidence type="ECO:0000256" key="1">
    <source>
        <dbReference type="ARBA" id="ARBA00001946"/>
    </source>
</evidence>
<reference evidence="15 16" key="1">
    <citation type="submission" date="2023-10" db="EMBL/GenBank/DDBJ databases">
        <title>Two novel species belonging to the OM43/NOR5 clade.</title>
        <authorList>
            <person name="Park M."/>
        </authorList>
    </citation>
    <scope>NUCLEOTIDE SEQUENCE [LARGE SCALE GENOMIC DNA]</scope>
    <source>
        <strain evidence="15 16">IMCC45268</strain>
    </source>
</reference>
<evidence type="ECO:0000256" key="3">
    <source>
        <dbReference type="ARBA" id="ARBA00009184"/>
    </source>
</evidence>
<dbReference type="NCBIfam" id="TIGR01488">
    <property type="entry name" value="HAD-SF-IB"/>
    <property type="match status" value="1"/>
</dbReference>
<dbReference type="PROSITE" id="PS50206">
    <property type="entry name" value="RHODANESE_3"/>
    <property type="match status" value="1"/>
</dbReference>
<evidence type="ECO:0000256" key="11">
    <source>
        <dbReference type="ARBA" id="ARBA00031693"/>
    </source>
</evidence>
<dbReference type="Gene3D" id="3.40.50.1000">
    <property type="entry name" value="HAD superfamily/HAD-like"/>
    <property type="match status" value="1"/>
</dbReference>
<evidence type="ECO:0000256" key="13">
    <source>
        <dbReference type="ARBA" id="ARBA00048523"/>
    </source>
</evidence>
<evidence type="ECO:0000259" key="14">
    <source>
        <dbReference type="PROSITE" id="PS50206"/>
    </source>
</evidence>
<dbReference type="PANTHER" id="PTHR43344:SF2">
    <property type="entry name" value="PHOSPHOSERINE PHOSPHATASE"/>
    <property type="match status" value="1"/>
</dbReference>
<dbReference type="SFLD" id="SFLDS00003">
    <property type="entry name" value="Haloacid_Dehalogenase"/>
    <property type="match status" value="1"/>
</dbReference>
<evidence type="ECO:0000256" key="8">
    <source>
        <dbReference type="ARBA" id="ARBA00022801"/>
    </source>
</evidence>
<evidence type="ECO:0000313" key="15">
    <source>
        <dbReference type="EMBL" id="WOJ97302.1"/>
    </source>
</evidence>
<dbReference type="Proteomes" id="UP001626549">
    <property type="component" value="Chromosome"/>
</dbReference>